<feature type="region of interest" description="Disordered" evidence="3">
    <location>
        <begin position="101"/>
        <end position="121"/>
    </location>
</feature>
<dbReference type="Proteomes" id="UP000053477">
    <property type="component" value="Unassembled WGS sequence"/>
</dbReference>
<dbReference type="InterPro" id="IPR016024">
    <property type="entry name" value="ARM-type_fold"/>
</dbReference>
<feature type="region of interest" description="Disordered" evidence="3">
    <location>
        <begin position="1"/>
        <end position="72"/>
    </location>
</feature>
<dbReference type="SUPFAM" id="SSF48371">
    <property type="entry name" value="ARM repeat"/>
    <property type="match status" value="1"/>
</dbReference>
<proteinExistence type="predicted"/>
<organism evidence="4 5">
    <name type="scientific">Schizopora paradoxa</name>
    <dbReference type="NCBI Taxonomy" id="27342"/>
    <lineage>
        <taxon>Eukaryota</taxon>
        <taxon>Fungi</taxon>
        <taxon>Dikarya</taxon>
        <taxon>Basidiomycota</taxon>
        <taxon>Agaricomycotina</taxon>
        <taxon>Agaricomycetes</taxon>
        <taxon>Hymenochaetales</taxon>
        <taxon>Schizoporaceae</taxon>
        <taxon>Schizopora</taxon>
    </lineage>
</organism>
<dbReference type="PANTHER" id="PTHR10648">
    <property type="entry name" value="SERINE/THREONINE-PROTEIN PHOSPHATASE PP2A 65 KDA REGULATORY SUBUNIT"/>
    <property type="match status" value="1"/>
</dbReference>
<dbReference type="STRING" id="27342.A0A0H2RT60"/>
<keyword evidence="1" id="KW-0677">Repeat</keyword>
<keyword evidence="5" id="KW-1185">Reference proteome</keyword>
<feature type="compositionally biased region" description="Low complexity" evidence="3">
    <location>
        <begin position="61"/>
        <end position="72"/>
    </location>
</feature>
<gene>
    <name evidence="4" type="ORF">SCHPADRAFT_941101</name>
</gene>
<dbReference type="GO" id="GO:0019888">
    <property type="term" value="F:protein phosphatase regulator activity"/>
    <property type="evidence" value="ECO:0007669"/>
    <property type="project" value="TreeGrafter"/>
</dbReference>
<dbReference type="Pfam" id="PF02985">
    <property type="entry name" value="HEAT"/>
    <property type="match status" value="1"/>
</dbReference>
<name>A0A0H2RT60_9AGAM</name>
<dbReference type="PANTHER" id="PTHR10648:SF1">
    <property type="entry name" value="SERINE_THREONINE-PROTEIN PHOSPHATASE 4 REGULATORY SUBUNIT 1"/>
    <property type="match status" value="1"/>
</dbReference>
<evidence type="ECO:0000256" key="1">
    <source>
        <dbReference type="ARBA" id="ARBA00022737"/>
    </source>
</evidence>
<sequence length="1084" mass="117709">MGILVSWITGNSSWTSSRSASTSSSSSSSAASSRESLHTGPLSPQPYAEAEPSFTPLSMRQADTADSSQDDQFMQDTPMVSRSQAFVSSYFEPGVPSTPFTASSSLGASPPSASVPQRHGVDMSTNEAFPTKEVEMGEAAGPQDGNPATTDFDFDDGSLSTLEKIYLFSVSRASFHKHFIAQSLSTLLPEVSPAEAIEYVIPLLNGLALDEDDAVREALVQNLEPVVWWFLTVRLHNLQFVPSDDLSFIVQTCEVVDYDLPEVSDTREVPLLSVQTFTPLLVTLLLNPSREVGGRARTCIIALLTRIRDVDEKGTPAGHFGPQQRRIFEREIMQQIVIGMAHLENTGSGPNSIESGPNSAAPEALPIQATDPSFDVLPMSPPLSAADDASLLPALNSASLATSQFVAMDEKAPTAEMLFAASVPRPPSPLPTSPVLSTLQLPALDQDLDSMASTSDLLPANHLRIDQTPVPTGIVPEASSSSVFAAPPLQPLSQTQSNHSLPLQDADGLQDVSEEQSAYGRVASMSLIATVTSSGLPDESFRLSFVDEVQRASRDLVSWVRREATFALGALMKVVPEEIVHSYLVPVFLSLCEDPSWNVRQSILFSLPALLSRLPPEHKSSQALRTLKRAYNDSQKEVRTGVLEVLGEVIYAFHGDVPGPPKEIVEMFIGEEGRDWCNPESTAFDAYMINQSKKRPWVSKSLAAKMRAASGIEDSSGTSTPVSPNIVSDPARPLICAFNLPAVILTLGRTRWDELRGLYIFLAKTGAVNVRQTLAASIGEVARLVGPALARRDLVARWWDFARSKDAVVRRKAVEALELFLQAVDVHDRMQIASSLEDAWTNSWTGWREREVFANMFAGIAGTLVSCSPAVVRGLLRSMLRDPYAAVRNAAVRTLPQIRRTASMFPDILRMLDEEVYSLSSDPSFKKRLMFVETQSAVLRQTPLHNISFDRPFWSAVAQLSRDEILDVRIAVARLVSFVYDMTVQGGAYPPWSGLSEIVTRLSQDPSSDVRSFVSSSSSVPDDLPVDETVVPTVSMFSRPPPIRGNSRVVAGMTALSLDDPGSLIARRHAALSEGSSQTNASVN</sequence>
<evidence type="ECO:0000313" key="4">
    <source>
        <dbReference type="EMBL" id="KLO12633.1"/>
    </source>
</evidence>
<dbReference type="Gene3D" id="1.25.10.10">
    <property type="entry name" value="Leucine-rich Repeat Variant"/>
    <property type="match status" value="2"/>
</dbReference>
<evidence type="ECO:0000256" key="2">
    <source>
        <dbReference type="PROSITE-ProRule" id="PRU00103"/>
    </source>
</evidence>
<reference evidence="4 5" key="1">
    <citation type="submission" date="2015-04" db="EMBL/GenBank/DDBJ databases">
        <title>Complete genome sequence of Schizopora paradoxa KUC8140, a cosmopolitan wood degrader in East Asia.</title>
        <authorList>
            <consortium name="DOE Joint Genome Institute"/>
            <person name="Min B."/>
            <person name="Park H."/>
            <person name="Jang Y."/>
            <person name="Kim J.-J."/>
            <person name="Kim K.H."/>
            <person name="Pangilinan J."/>
            <person name="Lipzen A."/>
            <person name="Riley R."/>
            <person name="Grigoriev I.V."/>
            <person name="Spatafora J.W."/>
            <person name="Choi I.-G."/>
        </authorList>
    </citation>
    <scope>NUCLEOTIDE SEQUENCE [LARGE SCALE GENOMIC DNA]</scope>
    <source>
        <strain evidence="4 5">KUC8140</strain>
    </source>
</reference>
<evidence type="ECO:0000313" key="5">
    <source>
        <dbReference type="Proteomes" id="UP000053477"/>
    </source>
</evidence>
<accession>A0A0H2RT60</accession>
<dbReference type="AlphaFoldDB" id="A0A0H2RT60"/>
<dbReference type="InParanoid" id="A0A0H2RT60"/>
<dbReference type="PROSITE" id="PS50077">
    <property type="entry name" value="HEAT_REPEAT"/>
    <property type="match status" value="1"/>
</dbReference>
<dbReference type="InterPro" id="IPR021133">
    <property type="entry name" value="HEAT_type_2"/>
</dbReference>
<feature type="compositionally biased region" description="Low complexity" evidence="3">
    <location>
        <begin position="12"/>
        <end position="34"/>
    </location>
</feature>
<dbReference type="InterPro" id="IPR000357">
    <property type="entry name" value="HEAT"/>
</dbReference>
<feature type="repeat" description="HEAT" evidence="2">
    <location>
        <begin position="584"/>
        <end position="622"/>
    </location>
</feature>
<feature type="compositionally biased region" description="Low complexity" evidence="3">
    <location>
        <begin position="102"/>
        <end position="116"/>
    </location>
</feature>
<dbReference type="OrthoDB" id="340346at2759"/>
<dbReference type="InterPro" id="IPR011989">
    <property type="entry name" value="ARM-like"/>
</dbReference>
<dbReference type="InterPro" id="IPR051023">
    <property type="entry name" value="PP2A_Regulatory_Subunit_A"/>
</dbReference>
<dbReference type="EMBL" id="KQ085974">
    <property type="protein sequence ID" value="KLO12633.1"/>
    <property type="molecule type" value="Genomic_DNA"/>
</dbReference>
<protein>
    <submittedName>
        <fullName evidence="4">ARM repeat-containing protein</fullName>
    </submittedName>
</protein>
<dbReference type="GO" id="GO:0005737">
    <property type="term" value="C:cytoplasm"/>
    <property type="evidence" value="ECO:0007669"/>
    <property type="project" value="TreeGrafter"/>
</dbReference>
<evidence type="ECO:0000256" key="3">
    <source>
        <dbReference type="SAM" id="MobiDB-lite"/>
    </source>
</evidence>